<dbReference type="Gene3D" id="3.40.50.2000">
    <property type="entry name" value="Glycogen Phosphorylase B"/>
    <property type="match status" value="2"/>
</dbReference>
<dbReference type="Pfam" id="PF08323">
    <property type="entry name" value="Glyco_transf_5"/>
    <property type="match status" value="1"/>
</dbReference>
<evidence type="ECO:0000313" key="5">
    <source>
        <dbReference type="EMBL" id="CAG8615069.1"/>
    </source>
</evidence>
<keyword evidence="6" id="KW-1185">Reference proteome</keyword>
<organism evidence="5 6">
    <name type="scientific">Acaulospora morrowiae</name>
    <dbReference type="NCBI Taxonomy" id="94023"/>
    <lineage>
        <taxon>Eukaryota</taxon>
        <taxon>Fungi</taxon>
        <taxon>Fungi incertae sedis</taxon>
        <taxon>Mucoromycota</taxon>
        <taxon>Glomeromycotina</taxon>
        <taxon>Glomeromycetes</taxon>
        <taxon>Diversisporales</taxon>
        <taxon>Acaulosporaceae</taxon>
        <taxon>Acaulospora</taxon>
    </lineage>
</organism>
<proteinExistence type="predicted"/>
<feature type="domain" description="Starch synthase catalytic" evidence="4">
    <location>
        <begin position="63"/>
        <end position="327"/>
    </location>
</feature>
<keyword evidence="3" id="KW-0812">Transmembrane</keyword>
<gene>
    <name evidence="5" type="ORF">AMORRO_LOCUS8398</name>
</gene>
<keyword evidence="3" id="KW-0472">Membrane</keyword>
<dbReference type="Proteomes" id="UP000789342">
    <property type="component" value="Unassembled WGS sequence"/>
</dbReference>
<evidence type="ECO:0000256" key="1">
    <source>
        <dbReference type="ARBA" id="ARBA00022676"/>
    </source>
</evidence>
<dbReference type="OrthoDB" id="512920at2759"/>
<evidence type="ECO:0000256" key="2">
    <source>
        <dbReference type="ARBA" id="ARBA00022679"/>
    </source>
</evidence>
<evidence type="ECO:0000256" key="3">
    <source>
        <dbReference type="SAM" id="Phobius"/>
    </source>
</evidence>
<keyword evidence="1" id="KW-0328">Glycosyltransferase</keyword>
<name>A0A9N9GLS0_9GLOM</name>
<comment type="caution">
    <text evidence="5">The sequence shown here is derived from an EMBL/GenBank/DDBJ whole genome shotgun (WGS) entry which is preliminary data.</text>
</comment>
<feature type="transmembrane region" description="Helical" evidence="3">
    <location>
        <begin position="6"/>
        <end position="24"/>
    </location>
</feature>
<dbReference type="AlphaFoldDB" id="A0A9N9GLS0"/>
<accession>A0A9N9GLS0</accession>
<keyword evidence="2" id="KW-0808">Transferase</keyword>
<evidence type="ECO:0000259" key="4">
    <source>
        <dbReference type="Pfam" id="PF08323"/>
    </source>
</evidence>
<keyword evidence="3" id="KW-1133">Transmembrane helix</keyword>
<protein>
    <submittedName>
        <fullName evidence="5">3339_t:CDS:1</fullName>
    </submittedName>
</protein>
<dbReference type="InterPro" id="IPR013534">
    <property type="entry name" value="Starch_synth_cat_dom"/>
</dbReference>
<reference evidence="5" key="1">
    <citation type="submission" date="2021-06" db="EMBL/GenBank/DDBJ databases">
        <authorList>
            <person name="Kallberg Y."/>
            <person name="Tangrot J."/>
            <person name="Rosling A."/>
        </authorList>
    </citation>
    <scope>NUCLEOTIDE SEQUENCE</scope>
    <source>
        <strain evidence="5">CL551</strain>
    </source>
</reference>
<sequence>MKNRRYQFLAIMGFTLASFLMLQYGRLKRNDFELIIEKQNYHPIKYLDLDPNVNSSLPRGTTIYHVTREFGKSAKTNLGYHVTALANAQSADDSLLINIVTPYYSFLRHVYKSSPYCRLSIRIRDEHEKWQSVEFRVYRFWFNNTENQTFNSNKSNLIRVFMIDHASKVHPYNLAFKSRSISSTKGLSSELEDLYFCKAAAELITYLNTMIETPLFAKINARDVGVVHIHGSINALAVDLIKELHKDNKPQKTHPPIIYTLHDHYDEQLYSVHYESLNRFVSAEKFRVNNPNYFHQNRLFTSSLGIDGSQAATFVSEEGAQYIVEKTPNFYMKELIMPSILQKAKNGRWVGVNKDLDTTILNPFSNAVLLESNSNYPNNIDSFDVDLFYAEVAESTGSQPLIHTAKTNAKNYLIREGILKSEDLKKSLLLFTGSFRYPEGSQFFDRVAEILKDHNAKLMIVMPRYDFTRGEDESGEDIEKLAEKYPNEMLIFNDEQISMDWGILFRAAADIEFLLSLKEHYEMANMAEGSFFGNIVIGGVTKEFGDFFSNKGLKNDHTNFLFDFYPHDLESTIRSLEPKLKLAISYLRSTDMDFRKRELFLRGFIKGALKLSQESKGREAEKYKRIYKMASNETRKRLWRIEESEAEW</sequence>
<evidence type="ECO:0000313" key="6">
    <source>
        <dbReference type="Proteomes" id="UP000789342"/>
    </source>
</evidence>
<dbReference type="GO" id="GO:0016757">
    <property type="term" value="F:glycosyltransferase activity"/>
    <property type="evidence" value="ECO:0007669"/>
    <property type="project" value="UniProtKB-KW"/>
</dbReference>
<dbReference type="EMBL" id="CAJVPV010007137">
    <property type="protein sequence ID" value="CAG8615069.1"/>
    <property type="molecule type" value="Genomic_DNA"/>
</dbReference>